<dbReference type="InterPro" id="IPR025202">
    <property type="entry name" value="PLD-like_dom"/>
</dbReference>
<dbReference type="AlphaFoldDB" id="A0A419A3F8"/>
<sequence length="511" mass="55669">MQILKWLLLAVLVAGAAILILRLVFPLPDVSARPHEIALPPDAQGRIGRAFADRIAAHPGQTGVVALGNGHDALASRLTLADLAETSIDAQYYIWHDDTSGLLLLDALHRAAQRGVRVRLLLDDNGIPGLDPLLATLNAQENFQIRLFNPSTVRSPKYLGYAIDFFRMNRRMHNKSMIVDGSAAIIGGRNIGDEYFQIGNAFYLDMDAVAVGQVVPETSAVFDAYWNAASVIELERVVGGAGDIAAFEARTAALRETGEARELLGVVESSARAAVEGRVAHEWTHVQLVADDPAKGQGIATEDQLMISRLAQILGGIETRLDLVSAYFVPSRRGTDVFSDLARKGIEVNILTNALNTTDVLLVHAGYTKYRRDLLQAGVKLYELKLRGAQSDKQIFPMGISGASLHAKTFAVDHRRVFIGSFNFDPRSVDLNCEMGFLIDSPIMAAQVSTAFDDTIPLVSYQPALTPEANMAWVETLPEGLTEIYQQEPGATWLQQIAIAVIGILPVEWLL</sequence>
<dbReference type="Pfam" id="PF13091">
    <property type="entry name" value="PLDc_2"/>
    <property type="match status" value="2"/>
</dbReference>
<dbReference type="Gene3D" id="3.30.870.10">
    <property type="entry name" value="Endonuclease Chain A"/>
    <property type="match status" value="2"/>
</dbReference>
<dbReference type="InterPro" id="IPR001736">
    <property type="entry name" value="PLipase_D/transphosphatidylase"/>
</dbReference>
<keyword evidence="8" id="KW-1185">Reference proteome</keyword>
<feature type="domain" description="PLD phosphodiesterase" evidence="6">
    <location>
        <begin position="401"/>
        <end position="428"/>
    </location>
</feature>
<dbReference type="EMBL" id="QZEW01000085">
    <property type="protein sequence ID" value="RJL07706.1"/>
    <property type="molecule type" value="Genomic_DNA"/>
</dbReference>
<dbReference type="RefSeq" id="WP_119899936.1">
    <property type="nucleotide sequence ID" value="NZ_QNRC01000041.1"/>
</dbReference>
<dbReference type="SMART" id="SM00155">
    <property type="entry name" value="PLDc"/>
    <property type="match status" value="2"/>
</dbReference>
<evidence type="ECO:0000256" key="5">
    <source>
        <dbReference type="ARBA" id="ARBA00029594"/>
    </source>
</evidence>
<comment type="subcellular location">
    <subcellularLocation>
        <location evidence="2">Secreted</location>
    </subcellularLocation>
</comment>
<evidence type="ECO:0000313" key="8">
    <source>
        <dbReference type="Proteomes" id="UP000283587"/>
    </source>
</evidence>
<dbReference type="SUPFAM" id="SSF56024">
    <property type="entry name" value="Phospholipase D/nuclease"/>
    <property type="match status" value="2"/>
</dbReference>
<keyword evidence="4" id="KW-0964">Secreted</keyword>
<comment type="function">
    <text evidence="1">Could be a virulence factor.</text>
</comment>
<accession>A0A419A3F8</accession>
<dbReference type="PROSITE" id="PS50035">
    <property type="entry name" value="PLD"/>
    <property type="match status" value="2"/>
</dbReference>
<feature type="domain" description="PLD phosphodiesterase" evidence="6">
    <location>
        <begin position="168"/>
        <end position="195"/>
    </location>
</feature>
<organism evidence="7 8">
    <name type="scientific">Paracoccus siganidrum</name>
    <dbReference type="NCBI Taxonomy" id="1276757"/>
    <lineage>
        <taxon>Bacteria</taxon>
        <taxon>Pseudomonadati</taxon>
        <taxon>Pseudomonadota</taxon>
        <taxon>Alphaproteobacteria</taxon>
        <taxon>Rhodobacterales</taxon>
        <taxon>Paracoccaceae</taxon>
        <taxon>Paracoccus</taxon>
    </lineage>
</organism>
<comment type="caution">
    <text evidence="7">The sequence shown here is derived from an EMBL/GenBank/DDBJ whole genome shotgun (WGS) entry which is preliminary data.</text>
</comment>
<gene>
    <name evidence="7" type="ORF">D3P05_17235</name>
</gene>
<reference evidence="8" key="1">
    <citation type="submission" date="2018-09" db="EMBL/GenBank/DDBJ databases">
        <title>Paracoccus onubensis nov. sp. a moderate halophilic bacterium isolated from Gruta de las Maravillas (Aracena, Spain).</title>
        <authorList>
            <person name="Jurado V."/>
            <person name="Gutierrez-Patricio S."/>
            <person name="Gonzalez-Pimentel J.L."/>
            <person name="Miller A.Z."/>
            <person name="Laiz L."/>
            <person name="Saiz-Jimenez C."/>
        </authorList>
    </citation>
    <scope>NUCLEOTIDE SEQUENCE [LARGE SCALE GENOMIC DNA]</scope>
    <source>
        <strain evidence="8">DSM 26381</strain>
    </source>
</reference>
<name>A0A419A3F8_9RHOB</name>
<dbReference type="Proteomes" id="UP000283587">
    <property type="component" value="Unassembled WGS sequence"/>
</dbReference>
<dbReference type="CDD" id="cd09111">
    <property type="entry name" value="PLDc_ymdC_like_1"/>
    <property type="match status" value="1"/>
</dbReference>
<evidence type="ECO:0000259" key="6">
    <source>
        <dbReference type="PROSITE" id="PS50035"/>
    </source>
</evidence>
<evidence type="ECO:0000256" key="2">
    <source>
        <dbReference type="ARBA" id="ARBA00004613"/>
    </source>
</evidence>
<dbReference type="GO" id="GO:0032049">
    <property type="term" value="P:cardiolipin biosynthetic process"/>
    <property type="evidence" value="ECO:0007669"/>
    <property type="project" value="UniProtKB-ARBA"/>
</dbReference>
<dbReference type="PANTHER" id="PTHR21248:SF12">
    <property type="entry name" value="CARDIOLIPIN SYNTHASE C"/>
    <property type="match status" value="1"/>
</dbReference>
<dbReference type="CDD" id="cd09113">
    <property type="entry name" value="PLDc_ymdC_like_2"/>
    <property type="match status" value="1"/>
</dbReference>
<evidence type="ECO:0000256" key="1">
    <source>
        <dbReference type="ARBA" id="ARBA00003145"/>
    </source>
</evidence>
<evidence type="ECO:0000256" key="3">
    <source>
        <dbReference type="ARBA" id="ARBA00018392"/>
    </source>
</evidence>
<dbReference type="PANTHER" id="PTHR21248">
    <property type="entry name" value="CARDIOLIPIN SYNTHASE"/>
    <property type="match status" value="1"/>
</dbReference>
<dbReference type="GO" id="GO:0005576">
    <property type="term" value="C:extracellular region"/>
    <property type="evidence" value="ECO:0007669"/>
    <property type="project" value="UniProtKB-SubCell"/>
</dbReference>
<dbReference type="GO" id="GO:0030572">
    <property type="term" value="F:phosphatidyltransferase activity"/>
    <property type="evidence" value="ECO:0007669"/>
    <property type="project" value="UniProtKB-ARBA"/>
</dbReference>
<evidence type="ECO:0000313" key="7">
    <source>
        <dbReference type="EMBL" id="RJL07706.1"/>
    </source>
</evidence>
<dbReference type="OrthoDB" id="9814092at2"/>
<protein>
    <recommendedName>
        <fullName evidence="3">Phospholipase D</fullName>
    </recommendedName>
    <alternativeName>
        <fullName evidence="5">Choline phosphatase</fullName>
    </alternativeName>
</protein>
<proteinExistence type="predicted"/>
<evidence type="ECO:0000256" key="4">
    <source>
        <dbReference type="ARBA" id="ARBA00022525"/>
    </source>
</evidence>